<evidence type="ECO:0000256" key="2">
    <source>
        <dbReference type="ARBA" id="ARBA00022692"/>
    </source>
</evidence>
<dbReference type="EMBL" id="JAUSTQ010000010">
    <property type="protein sequence ID" value="MDQ0160324.1"/>
    <property type="molecule type" value="Genomic_DNA"/>
</dbReference>
<feature type="transmembrane region" description="Helical" evidence="5">
    <location>
        <begin position="106"/>
        <end position="126"/>
    </location>
</feature>
<evidence type="ECO:0000256" key="5">
    <source>
        <dbReference type="HAMAP-Rule" id="MF_01536"/>
    </source>
</evidence>
<comment type="similarity">
    <text evidence="5">Belongs to the UPF0344 family.</text>
</comment>
<name>A0ABT9VHC7_9BACI</name>
<feature type="transmembrane region" description="Helical" evidence="5">
    <location>
        <begin position="75"/>
        <end position="94"/>
    </location>
</feature>
<evidence type="ECO:0000313" key="7">
    <source>
        <dbReference type="Proteomes" id="UP001224359"/>
    </source>
</evidence>
<feature type="transmembrane region" description="Helical" evidence="5">
    <location>
        <begin position="6"/>
        <end position="25"/>
    </location>
</feature>
<comment type="subcellular location">
    <subcellularLocation>
        <location evidence="5">Cell membrane</location>
        <topology evidence="5">Multi-pass membrane protein</topology>
    </subcellularLocation>
</comment>
<comment type="caution">
    <text evidence="6">The sequence shown here is derived from an EMBL/GenBank/DDBJ whole genome shotgun (WGS) entry which is preliminary data.</text>
</comment>
<keyword evidence="4 5" id="KW-0472">Membrane</keyword>
<keyword evidence="2 5" id="KW-0812">Transmembrane</keyword>
<sequence length="130" mass="14544">MDATQMALIHIVSWSIGLVLFFIAYSMIKQGKAEKPIKITQMVLRVFYLLIVATGADLFFNHYGMNVEDTQFAEYIVKIVGGIWVVAAMEMTLAKAKKGKKEFSGWLQLIIALILVLALGFARLPFGFLP</sequence>
<evidence type="ECO:0000313" key="6">
    <source>
        <dbReference type="EMBL" id="MDQ0160324.1"/>
    </source>
</evidence>
<dbReference type="InterPro" id="IPR010899">
    <property type="entry name" value="UPF0344"/>
</dbReference>
<evidence type="ECO:0000256" key="3">
    <source>
        <dbReference type="ARBA" id="ARBA00022989"/>
    </source>
</evidence>
<proteinExistence type="inferred from homology"/>
<feature type="transmembrane region" description="Helical" evidence="5">
    <location>
        <begin position="46"/>
        <end position="63"/>
    </location>
</feature>
<evidence type="ECO:0000256" key="1">
    <source>
        <dbReference type="ARBA" id="ARBA00022475"/>
    </source>
</evidence>
<dbReference type="HAMAP" id="MF_01536">
    <property type="entry name" value="UPF0344"/>
    <property type="match status" value="1"/>
</dbReference>
<accession>A0ABT9VHC7</accession>
<keyword evidence="7" id="KW-1185">Reference proteome</keyword>
<dbReference type="Pfam" id="PF07457">
    <property type="entry name" value="DUF1516"/>
    <property type="match status" value="1"/>
</dbReference>
<organism evidence="6 7">
    <name type="scientific">Alkalibacillus salilacus</name>
    <dbReference type="NCBI Taxonomy" id="284582"/>
    <lineage>
        <taxon>Bacteria</taxon>
        <taxon>Bacillati</taxon>
        <taxon>Bacillota</taxon>
        <taxon>Bacilli</taxon>
        <taxon>Bacillales</taxon>
        <taxon>Bacillaceae</taxon>
        <taxon>Alkalibacillus</taxon>
    </lineage>
</organism>
<evidence type="ECO:0000256" key="4">
    <source>
        <dbReference type="ARBA" id="ARBA00023136"/>
    </source>
</evidence>
<protein>
    <recommendedName>
        <fullName evidence="5">UPF0344 protein J2S77_002327</fullName>
    </recommendedName>
</protein>
<dbReference type="Proteomes" id="UP001224359">
    <property type="component" value="Unassembled WGS sequence"/>
</dbReference>
<keyword evidence="1 5" id="KW-1003">Cell membrane</keyword>
<dbReference type="RefSeq" id="WP_306977500.1">
    <property type="nucleotide sequence ID" value="NZ_JAUSTQ010000010.1"/>
</dbReference>
<reference evidence="6 7" key="1">
    <citation type="submission" date="2023-07" db="EMBL/GenBank/DDBJ databases">
        <title>Genomic Encyclopedia of Type Strains, Phase IV (KMG-IV): sequencing the most valuable type-strain genomes for metagenomic binning, comparative biology and taxonomic classification.</title>
        <authorList>
            <person name="Goeker M."/>
        </authorList>
    </citation>
    <scope>NUCLEOTIDE SEQUENCE [LARGE SCALE GENOMIC DNA]</scope>
    <source>
        <strain evidence="6 7">DSM 16460</strain>
    </source>
</reference>
<keyword evidence="3 5" id="KW-1133">Transmembrane helix</keyword>
<gene>
    <name evidence="6" type="ORF">J2S77_002327</name>
</gene>